<dbReference type="AlphaFoldDB" id="A0A8X7BSF2"/>
<keyword evidence="4" id="KW-1185">Reference proteome</keyword>
<sequence length="708" mass="80118">MSAEPPRDPPVQGPSQRRIRKKRAERRRPPSPDISSSLDISAYLEDKYQEELAQAANAPAQPPPRRIVDEGISSPRMRMFEEFQRRMEGSADWMQKWYFDNYEKVDHYNQLRFDILYILGEHLPGIREFEDLNPSQITGMLKSFITELITKFNRFNIDLHQIQGHEIAGLIKDHHRKKKIEDLERATAFYAGYQDAVTQQLFLDDLQARVISAEHFNSSMQEELQIERQENVELQSQLADYAREAVVREEECMQNVLNLSKRANLNSMLLEEIAVMVEKSGVMDPNVQDCQEVVEKWASRVNQTINENAGEIGELLQKVDAQNKQITDLEGTLERQRNEIADLQDEVRRLREVAGVHGEENILDRSPRSFTPPAVLSKSDPGIIRTPNPIGRWEWYNAFNDTGDNSAISHLDIPAGTAKRYEIGPPMLSPPTDPILFRKWQVLFGDMERPTLGSLPSTPVMPREEILPRMGEYTYPGATRPGEVDKPNVFYVKGMSELDPSVRDSDPYNALYNFIKKYESPEVDFDASLESFVFERGAVPTALRIRNNLETGFRDISLVEDRGYYPGFLPPGAETWDEAQGDIRQGRSPPPAHQFSGKRYPNRVIWPDTRNLFLQLLRSPRGTEVIGRPLLGTHVVPPPGRAPQETVVIQRAPLGTQVIGRAPLGTQVIGRAPLGTQVIGRAPLGTQVIGRAPLGTQVIGRAPLGTQV</sequence>
<dbReference type="Proteomes" id="UP000886998">
    <property type="component" value="Unassembled WGS sequence"/>
</dbReference>
<proteinExistence type="predicted"/>
<evidence type="ECO:0000313" key="3">
    <source>
        <dbReference type="EMBL" id="GFY41553.1"/>
    </source>
</evidence>
<evidence type="ECO:0000256" key="2">
    <source>
        <dbReference type="SAM" id="MobiDB-lite"/>
    </source>
</evidence>
<evidence type="ECO:0000256" key="1">
    <source>
        <dbReference type="SAM" id="Coils"/>
    </source>
</evidence>
<dbReference type="OrthoDB" id="8964703at2759"/>
<comment type="caution">
    <text evidence="3">The sequence shown here is derived from an EMBL/GenBank/DDBJ whole genome shotgun (WGS) entry which is preliminary data.</text>
</comment>
<keyword evidence="1" id="KW-0175">Coiled coil</keyword>
<feature type="compositionally biased region" description="Basic residues" evidence="2">
    <location>
        <begin position="17"/>
        <end position="26"/>
    </location>
</feature>
<feature type="region of interest" description="Disordered" evidence="2">
    <location>
        <begin position="363"/>
        <end position="382"/>
    </location>
</feature>
<organism evidence="3 4">
    <name type="scientific">Trichonephila inaurata madagascariensis</name>
    <dbReference type="NCBI Taxonomy" id="2747483"/>
    <lineage>
        <taxon>Eukaryota</taxon>
        <taxon>Metazoa</taxon>
        <taxon>Ecdysozoa</taxon>
        <taxon>Arthropoda</taxon>
        <taxon>Chelicerata</taxon>
        <taxon>Arachnida</taxon>
        <taxon>Araneae</taxon>
        <taxon>Araneomorphae</taxon>
        <taxon>Entelegynae</taxon>
        <taxon>Araneoidea</taxon>
        <taxon>Nephilidae</taxon>
        <taxon>Trichonephila</taxon>
        <taxon>Trichonephila inaurata</taxon>
    </lineage>
</organism>
<feature type="region of interest" description="Disordered" evidence="2">
    <location>
        <begin position="1"/>
        <end position="40"/>
    </location>
</feature>
<feature type="coiled-coil region" evidence="1">
    <location>
        <begin position="312"/>
        <end position="353"/>
    </location>
</feature>
<dbReference type="EMBL" id="BMAV01002577">
    <property type="protein sequence ID" value="GFY41553.1"/>
    <property type="molecule type" value="Genomic_DNA"/>
</dbReference>
<gene>
    <name evidence="3" type="primary">AVEN_122432_1</name>
    <name evidence="3" type="ORF">TNIN_378831</name>
</gene>
<dbReference type="Gene3D" id="1.20.5.300">
    <property type="match status" value="1"/>
</dbReference>
<accession>A0A8X7BSF2</accession>
<feature type="coiled-coil region" evidence="1">
    <location>
        <begin position="217"/>
        <end position="244"/>
    </location>
</feature>
<feature type="non-terminal residue" evidence="3">
    <location>
        <position position="708"/>
    </location>
</feature>
<name>A0A8X7BSF2_9ARAC</name>
<evidence type="ECO:0000313" key="4">
    <source>
        <dbReference type="Proteomes" id="UP000886998"/>
    </source>
</evidence>
<protein>
    <submittedName>
        <fullName evidence="3">Uncharacterized protein</fullName>
    </submittedName>
</protein>
<reference evidence="3" key="1">
    <citation type="submission" date="2020-08" db="EMBL/GenBank/DDBJ databases">
        <title>Multicomponent nature underlies the extraordinary mechanical properties of spider dragline silk.</title>
        <authorList>
            <person name="Kono N."/>
            <person name="Nakamura H."/>
            <person name="Mori M."/>
            <person name="Yoshida Y."/>
            <person name="Ohtoshi R."/>
            <person name="Malay A.D."/>
            <person name="Moran D.A.P."/>
            <person name="Tomita M."/>
            <person name="Numata K."/>
            <person name="Arakawa K."/>
        </authorList>
    </citation>
    <scope>NUCLEOTIDE SEQUENCE</scope>
</reference>